<dbReference type="PANTHER" id="PTHR43734">
    <property type="entry name" value="PHYTOENE DESATURASE"/>
    <property type="match status" value="1"/>
</dbReference>
<gene>
    <name evidence="1" type="ORF">FHX40_1172</name>
</gene>
<dbReference type="Pfam" id="PF13450">
    <property type="entry name" value="NAD_binding_8"/>
    <property type="match status" value="1"/>
</dbReference>
<dbReference type="OrthoDB" id="5501831at2"/>
<sequence length="391" mass="41877">MRPHITVIGGGLAGLTAAIACAEGGAQVTLYEAHEALGGRARSTAGPYVANDGPHAFYSDGAPWRWLAARGLVRPYARPGWRALRRARFRWQGRCGLPPGPLLRMVAHRRLRAPVDRDFGSWAAERFGEQAAKAAAGLVGVITYEADPGRLSAAFVWERLLRVTAPKYPAVRYVRGGWGAVIGRMAACARRLGVRIETGARVHELPGTPAIVATSLDAARTLLGDERLQWESGRAVLLDLGVRRGAGDLFLLSDLDEGGFAEQYGLLDRSLAPDGETLVQLMMPMRDGESRADALARVERLADLAVPGWRERLSRRRDAVARGRTGALDLPGFTWRDRPAIERGDGVWLAGDAVAAPGLLSEVSVNSALRAAELALAAVRAPGSRVGRAAA</sequence>
<dbReference type="EMBL" id="VFPQ01000001">
    <property type="protein sequence ID" value="TQM74496.1"/>
    <property type="molecule type" value="Genomic_DNA"/>
</dbReference>
<dbReference type="PROSITE" id="PS51257">
    <property type="entry name" value="PROKAR_LIPOPROTEIN"/>
    <property type="match status" value="1"/>
</dbReference>
<name>A0A543IV88_9ACTN</name>
<evidence type="ECO:0000313" key="1">
    <source>
        <dbReference type="EMBL" id="TQM74496.1"/>
    </source>
</evidence>
<reference evidence="1 2" key="1">
    <citation type="submission" date="2019-06" db="EMBL/GenBank/DDBJ databases">
        <title>Sequencing the genomes of 1000 actinobacteria strains.</title>
        <authorList>
            <person name="Klenk H.-P."/>
        </authorList>
    </citation>
    <scope>NUCLEOTIDE SEQUENCE [LARGE SCALE GENOMIC DNA]</scope>
    <source>
        <strain evidence="1 2">DSM 43186</strain>
    </source>
</reference>
<organism evidence="1 2">
    <name type="scientific">Thermopolyspora flexuosa</name>
    <dbReference type="NCBI Taxonomy" id="103836"/>
    <lineage>
        <taxon>Bacteria</taxon>
        <taxon>Bacillati</taxon>
        <taxon>Actinomycetota</taxon>
        <taxon>Actinomycetes</taxon>
        <taxon>Streptosporangiales</taxon>
        <taxon>Streptosporangiaceae</taxon>
        <taxon>Thermopolyspora</taxon>
    </lineage>
</organism>
<dbReference type="PRINTS" id="PR00419">
    <property type="entry name" value="ADXRDTASE"/>
</dbReference>
<proteinExistence type="predicted"/>
<dbReference type="AlphaFoldDB" id="A0A543IV88"/>
<dbReference type="SUPFAM" id="SSF51971">
    <property type="entry name" value="Nucleotide-binding domain"/>
    <property type="match status" value="1"/>
</dbReference>
<dbReference type="RefSeq" id="WP_142258659.1">
    <property type="nucleotide sequence ID" value="NZ_BMPV01000003.1"/>
</dbReference>
<protein>
    <submittedName>
        <fullName evidence="1">Phytoene dehydrogenase-like protein</fullName>
    </submittedName>
</protein>
<dbReference type="Proteomes" id="UP000319213">
    <property type="component" value="Unassembled WGS sequence"/>
</dbReference>
<comment type="caution">
    <text evidence="1">The sequence shown here is derived from an EMBL/GenBank/DDBJ whole genome shotgun (WGS) entry which is preliminary data.</text>
</comment>
<keyword evidence="2" id="KW-1185">Reference proteome</keyword>
<accession>A0A543IV88</accession>
<dbReference type="PANTHER" id="PTHR43734:SF1">
    <property type="entry name" value="PHYTOENE DESATURASE"/>
    <property type="match status" value="1"/>
</dbReference>
<dbReference type="Gene3D" id="3.40.50.720">
    <property type="entry name" value="NAD(P)-binding Rossmann-like Domain"/>
    <property type="match status" value="1"/>
</dbReference>
<evidence type="ECO:0000313" key="2">
    <source>
        <dbReference type="Proteomes" id="UP000319213"/>
    </source>
</evidence>